<accession>A0ABP8KLT4</accession>
<evidence type="ECO:0000313" key="2">
    <source>
        <dbReference type="Proteomes" id="UP001500936"/>
    </source>
</evidence>
<organism evidence="1 2">
    <name type="scientific">Nibrella viscosa</name>
    <dbReference type="NCBI Taxonomy" id="1084524"/>
    <lineage>
        <taxon>Bacteria</taxon>
        <taxon>Pseudomonadati</taxon>
        <taxon>Bacteroidota</taxon>
        <taxon>Cytophagia</taxon>
        <taxon>Cytophagales</taxon>
        <taxon>Spirosomataceae</taxon>
        <taxon>Nibrella</taxon>
    </lineage>
</organism>
<evidence type="ECO:0008006" key="3">
    <source>
        <dbReference type="Google" id="ProtNLM"/>
    </source>
</evidence>
<dbReference type="Gene3D" id="3.90.1570.20">
    <property type="match status" value="1"/>
</dbReference>
<name>A0ABP8KLT4_9BACT</name>
<protein>
    <recommendedName>
        <fullName evidence="3">Restriction endonuclease domain-containing protein</fullName>
    </recommendedName>
</protein>
<evidence type="ECO:0000313" key="1">
    <source>
        <dbReference type="EMBL" id="GAA4410377.1"/>
    </source>
</evidence>
<proteinExistence type="predicted"/>
<dbReference type="Proteomes" id="UP001500936">
    <property type="component" value="Unassembled WGS sequence"/>
</dbReference>
<keyword evidence="2" id="KW-1185">Reference proteome</keyword>
<comment type="caution">
    <text evidence="1">The sequence shown here is derived from an EMBL/GenBank/DDBJ whole genome shotgun (WGS) entry which is preliminary data.</text>
</comment>
<dbReference type="RefSeq" id="WP_345269149.1">
    <property type="nucleotide sequence ID" value="NZ_BAABHB010000007.1"/>
</dbReference>
<gene>
    <name evidence="1" type="ORF">GCM10023187_34870</name>
</gene>
<dbReference type="EMBL" id="BAABHB010000007">
    <property type="protein sequence ID" value="GAA4410377.1"/>
    <property type="molecule type" value="Genomic_DNA"/>
</dbReference>
<sequence length="147" mass="16680">MYIPSASGLPLTYEEMSVYGPKAHQRVISKLNSGLGPLFYKEGTIRLEPLPETMLDESQASPVPDLILYDNDARQTPIIVEICHTEGLKRDLKKVIQLIDQDDYGILEGFVYDYIAFQWFRYRKGDGGLVTETSFSEVLQLDLNGFL</sequence>
<reference evidence="2" key="1">
    <citation type="journal article" date="2019" name="Int. J. Syst. Evol. Microbiol.">
        <title>The Global Catalogue of Microorganisms (GCM) 10K type strain sequencing project: providing services to taxonomists for standard genome sequencing and annotation.</title>
        <authorList>
            <consortium name="The Broad Institute Genomics Platform"/>
            <consortium name="The Broad Institute Genome Sequencing Center for Infectious Disease"/>
            <person name="Wu L."/>
            <person name="Ma J."/>
        </authorList>
    </citation>
    <scope>NUCLEOTIDE SEQUENCE [LARGE SCALE GENOMIC DNA]</scope>
    <source>
        <strain evidence="2">JCM 17925</strain>
    </source>
</reference>